<evidence type="ECO:0000256" key="5">
    <source>
        <dbReference type="ARBA" id="ARBA00022989"/>
    </source>
</evidence>
<organism evidence="10 11">
    <name type="scientific">Alkalibaculum bacchi</name>
    <dbReference type="NCBI Taxonomy" id="645887"/>
    <lineage>
        <taxon>Bacteria</taxon>
        <taxon>Bacillati</taxon>
        <taxon>Bacillota</taxon>
        <taxon>Clostridia</taxon>
        <taxon>Eubacteriales</taxon>
        <taxon>Eubacteriaceae</taxon>
        <taxon>Alkalibaculum</taxon>
    </lineage>
</organism>
<protein>
    <submittedName>
        <fullName evidence="10">Cell division protein FtsQ</fullName>
    </submittedName>
</protein>
<evidence type="ECO:0000256" key="8">
    <source>
        <dbReference type="SAM" id="Phobius"/>
    </source>
</evidence>
<evidence type="ECO:0000313" key="11">
    <source>
        <dbReference type="Proteomes" id="UP000253490"/>
    </source>
</evidence>
<name>A0A366I2R7_9FIRM</name>
<dbReference type="Pfam" id="PF08478">
    <property type="entry name" value="POTRA_1"/>
    <property type="match status" value="1"/>
</dbReference>
<evidence type="ECO:0000259" key="9">
    <source>
        <dbReference type="PROSITE" id="PS51779"/>
    </source>
</evidence>
<keyword evidence="7" id="KW-0131">Cell cycle</keyword>
<evidence type="ECO:0000256" key="7">
    <source>
        <dbReference type="ARBA" id="ARBA00023306"/>
    </source>
</evidence>
<evidence type="ECO:0000313" key="10">
    <source>
        <dbReference type="EMBL" id="RBP61813.1"/>
    </source>
</evidence>
<dbReference type="GO" id="GO:0051301">
    <property type="term" value="P:cell division"/>
    <property type="evidence" value="ECO:0007669"/>
    <property type="project" value="UniProtKB-KW"/>
</dbReference>
<dbReference type="InterPro" id="IPR013685">
    <property type="entry name" value="POTRA_FtsQ_type"/>
</dbReference>
<dbReference type="PROSITE" id="PS51779">
    <property type="entry name" value="POTRA"/>
    <property type="match status" value="1"/>
</dbReference>
<keyword evidence="11" id="KW-1185">Reference proteome</keyword>
<dbReference type="RefSeq" id="WP_170128265.1">
    <property type="nucleotide sequence ID" value="NZ_RXYD01000004.1"/>
</dbReference>
<dbReference type="PANTHER" id="PTHR37820">
    <property type="entry name" value="CELL DIVISION PROTEIN DIVIB"/>
    <property type="match status" value="1"/>
</dbReference>
<dbReference type="Proteomes" id="UP000253490">
    <property type="component" value="Unassembled WGS sequence"/>
</dbReference>
<dbReference type="GO" id="GO:0005886">
    <property type="term" value="C:plasma membrane"/>
    <property type="evidence" value="ECO:0007669"/>
    <property type="project" value="TreeGrafter"/>
</dbReference>
<keyword evidence="4 8" id="KW-0812">Transmembrane</keyword>
<evidence type="ECO:0000256" key="2">
    <source>
        <dbReference type="ARBA" id="ARBA00022475"/>
    </source>
</evidence>
<dbReference type="InterPro" id="IPR050487">
    <property type="entry name" value="FtsQ_DivIB"/>
</dbReference>
<dbReference type="AlphaFoldDB" id="A0A366I2R7"/>
<evidence type="ECO:0000256" key="3">
    <source>
        <dbReference type="ARBA" id="ARBA00022618"/>
    </source>
</evidence>
<keyword evidence="3 10" id="KW-0132">Cell division</keyword>
<comment type="caution">
    <text evidence="10">The sequence shown here is derived from an EMBL/GenBank/DDBJ whole genome shotgun (WGS) entry which is preliminary data.</text>
</comment>
<evidence type="ECO:0000256" key="6">
    <source>
        <dbReference type="ARBA" id="ARBA00023136"/>
    </source>
</evidence>
<feature type="transmembrane region" description="Helical" evidence="8">
    <location>
        <begin position="20"/>
        <end position="38"/>
    </location>
</feature>
<evidence type="ECO:0000256" key="4">
    <source>
        <dbReference type="ARBA" id="ARBA00022692"/>
    </source>
</evidence>
<keyword evidence="2" id="KW-1003">Cell membrane</keyword>
<dbReference type="EMBL" id="QNRX01000013">
    <property type="protein sequence ID" value="RBP61813.1"/>
    <property type="molecule type" value="Genomic_DNA"/>
</dbReference>
<dbReference type="PANTHER" id="PTHR37820:SF1">
    <property type="entry name" value="CELL DIVISION PROTEIN FTSQ"/>
    <property type="match status" value="1"/>
</dbReference>
<dbReference type="Gene3D" id="3.10.20.310">
    <property type="entry name" value="membrane protein fhac"/>
    <property type="match status" value="1"/>
</dbReference>
<sequence length="252" mass="29399">MIIQKRKKFHKRRHNKKNYVTLVIILFLLIIMTVYFVLFTDFFNISKIDVNDNKIVSNDEIILKSALRDGQNIFRFNKKQVINSIEKIPYIKSASLVRVFPSTVKIYIEERDIIGAIFYENTFVFVDNEQVVLEVNQKLSNTTIPIITIKEDAVGTIVVGDQLQINPEWVKKEVFDILNILQQEKLLGYISEINITEDNLFYLYTKKGSLIKVKNSDTVNEKLDFISTYLVKKDERMIVDLTHGGNPTYIPR</sequence>
<keyword evidence="5 8" id="KW-1133">Transmembrane helix</keyword>
<comment type="subcellular location">
    <subcellularLocation>
        <location evidence="1">Membrane</location>
    </subcellularLocation>
</comment>
<feature type="domain" description="POTRA" evidence="9">
    <location>
        <begin position="43"/>
        <end position="111"/>
    </location>
</feature>
<proteinExistence type="predicted"/>
<dbReference type="InterPro" id="IPR034746">
    <property type="entry name" value="POTRA"/>
</dbReference>
<reference evidence="10 11" key="1">
    <citation type="submission" date="2018-06" db="EMBL/GenBank/DDBJ databases">
        <title>Genomic Encyclopedia of Type Strains, Phase IV (KMG-IV): sequencing the most valuable type-strain genomes for metagenomic binning, comparative biology and taxonomic classification.</title>
        <authorList>
            <person name="Goeker M."/>
        </authorList>
    </citation>
    <scope>NUCLEOTIDE SEQUENCE [LARGE SCALE GENOMIC DNA]</scope>
    <source>
        <strain evidence="10 11">DSM 22112</strain>
    </source>
</reference>
<keyword evidence="6 8" id="KW-0472">Membrane</keyword>
<gene>
    <name evidence="10" type="ORF">DES36_11325</name>
</gene>
<evidence type="ECO:0000256" key="1">
    <source>
        <dbReference type="ARBA" id="ARBA00004370"/>
    </source>
</evidence>
<accession>A0A366I2R7</accession>